<dbReference type="SUPFAM" id="SSF54928">
    <property type="entry name" value="RNA-binding domain, RBD"/>
    <property type="match status" value="2"/>
</dbReference>
<dbReference type="GO" id="GO:0008270">
    <property type="term" value="F:zinc ion binding"/>
    <property type="evidence" value="ECO:0007669"/>
    <property type="project" value="UniProtKB-KW"/>
</dbReference>
<evidence type="ECO:0000256" key="2">
    <source>
        <dbReference type="ARBA" id="ARBA00022723"/>
    </source>
</evidence>
<dbReference type="InterPro" id="IPR012677">
    <property type="entry name" value="Nucleotide-bd_a/b_plait_sf"/>
</dbReference>
<feature type="compositionally biased region" description="Polar residues" evidence="7">
    <location>
        <begin position="765"/>
        <end position="774"/>
    </location>
</feature>
<feature type="domain" description="Matrin-type" evidence="9">
    <location>
        <begin position="1694"/>
        <end position="1725"/>
    </location>
</feature>
<dbReference type="GO" id="GO:0005634">
    <property type="term" value="C:nucleus"/>
    <property type="evidence" value="ECO:0007669"/>
    <property type="project" value="UniProtKB-SubCell"/>
</dbReference>
<feature type="compositionally biased region" description="Low complexity" evidence="7">
    <location>
        <begin position="952"/>
        <end position="961"/>
    </location>
</feature>
<name>A0A8J7NXV0_ATRSP</name>
<dbReference type="InterPro" id="IPR026811">
    <property type="entry name" value="CIZ1"/>
</dbReference>
<feature type="region of interest" description="Disordered" evidence="7">
    <location>
        <begin position="546"/>
        <end position="652"/>
    </location>
</feature>
<evidence type="ECO:0000259" key="9">
    <source>
        <dbReference type="PROSITE" id="PS50171"/>
    </source>
</evidence>
<evidence type="ECO:0000313" key="11">
    <source>
        <dbReference type="Proteomes" id="UP000736164"/>
    </source>
</evidence>
<feature type="compositionally biased region" description="Basic and acidic residues" evidence="7">
    <location>
        <begin position="802"/>
        <end position="813"/>
    </location>
</feature>
<evidence type="ECO:0000256" key="3">
    <source>
        <dbReference type="ARBA" id="ARBA00022771"/>
    </source>
</evidence>
<feature type="compositionally biased region" description="Acidic residues" evidence="7">
    <location>
        <begin position="1314"/>
        <end position="1329"/>
    </location>
</feature>
<feature type="region of interest" description="Disordered" evidence="7">
    <location>
        <begin position="747"/>
        <end position="785"/>
    </location>
</feature>
<dbReference type="InterPro" id="IPR035979">
    <property type="entry name" value="RBD_domain_sf"/>
</dbReference>
<dbReference type="InterPro" id="IPR000690">
    <property type="entry name" value="Matrin/U1-C_Znf_C2H2"/>
</dbReference>
<dbReference type="PROSITE" id="PS50171">
    <property type="entry name" value="ZF_MATRIN"/>
    <property type="match status" value="1"/>
</dbReference>
<feature type="compositionally biased region" description="Polar residues" evidence="7">
    <location>
        <begin position="547"/>
        <end position="568"/>
    </location>
</feature>
<feature type="region of interest" description="Disordered" evidence="7">
    <location>
        <begin position="892"/>
        <end position="1335"/>
    </location>
</feature>
<feature type="compositionally biased region" description="Basic and acidic residues" evidence="7">
    <location>
        <begin position="1421"/>
        <end position="1433"/>
    </location>
</feature>
<dbReference type="Pfam" id="PF00076">
    <property type="entry name" value="RRM_1"/>
    <property type="match status" value="1"/>
</dbReference>
<evidence type="ECO:0000256" key="5">
    <source>
        <dbReference type="ARBA" id="ARBA00023242"/>
    </source>
</evidence>
<feature type="non-terminal residue" evidence="10">
    <location>
        <position position="1739"/>
    </location>
</feature>
<feature type="compositionally biased region" description="Basic and acidic residues" evidence="7">
    <location>
        <begin position="424"/>
        <end position="438"/>
    </location>
</feature>
<feature type="compositionally biased region" description="Low complexity" evidence="7">
    <location>
        <begin position="1000"/>
        <end position="1012"/>
    </location>
</feature>
<feature type="non-terminal residue" evidence="10">
    <location>
        <position position="1"/>
    </location>
</feature>
<organism evidence="10 11">
    <name type="scientific">Atractosteus spatula</name>
    <name type="common">Alligator gar</name>
    <name type="synonym">Lepisosteus spatula</name>
    <dbReference type="NCBI Taxonomy" id="7917"/>
    <lineage>
        <taxon>Eukaryota</taxon>
        <taxon>Metazoa</taxon>
        <taxon>Chordata</taxon>
        <taxon>Craniata</taxon>
        <taxon>Vertebrata</taxon>
        <taxon>Euteleostomi</taxon>
        <taxon>Actinopterygii</taxon>
        <taxon>Neopterygii</taxon>
        <taxon>Holostei</taxon>
        <taxon>Semionotiformes</taxon>
        <taxon>Lepisosteidae</taxon>
        <taxon>Atractosteus</taxon>
    </lineage>
</organism>
<comment type="subcellular location">
    <subcellularLocation>
        <location evidence="1">Nucleus</location>
    </subcellularLocation>
</comment>
<comment type="caution">
    <text evidence="10">The sequence shown here is derived from an EMBL/GenBank/DDBJ whole genome shotgun (WGS) entry which is preliminary data.</text>
</comment>
<feature type="compositionally biased region" description="Acidic residues" evidence="7">
    <location>
        <begin position="1042"/>
        <end position="1057"/>
    </location>
</feature>
<dbReference type="PANTHER" id="PTHR15491:SF16">
    <property type="entry name" value="ZINC FINGER PROTEIN 638"/>
    <property type="match status" value="1"/>
</dbReference>
<keyword evidence="3" id="KW-0863">Zinc-finger</keyword>
<feature type="compositionally biased region" description="Polar residues" evidence="7">
    <location>
        <begin position="29"/>
        <end position="39"/>
    </location>
</feature>
<accession>A0A8J7NXV0</accession>
<feature type="compositionally biased region" description="Basic and acidic residues" evidence="7">
    <location>
        <begin position="1624"/>
        <end position="1652"/>
    </location>
</feature>
<evidence type="ECO:0000256" key="1">
    <source>
        <dbReference type="ARBA" id="ARBA00004123"/>
    </source>
</evidence>
<protein>
    <submittedName>
        <fullName evidence="10">MATR3 protein</fullName>
    </submittedName>
</protein>
<dbReference type="SMART" id="SM00451">
    <property type="entry name" value="ZnF_U1"/>
    <property type="match status" value="1"/>
</dbReference>
<feature type="compositionally biased region" description="Acidic residues" evidence="7">
    <location>
        <begin position="1450"/>
        <end position="1459"/>
    </location>
</feature>
<dbReference type="EMBL" id="JAAWVO010051366">
    <property type="protein sequence ID" value="MBN3320380.1"/>
    <property type="molecule type" value="Genomic_DNA"/>
</dbReference>
<reference evidence="10" key="1">
    <citation type="journal article" date="2021" name="Cell">
        <title>Tracing the genetic footprints of vertebrate landing in non-teleost ray-finned fishes.</title>
        <authorList>
            <person name="Bi X."/>
            <person name="Wang K."/>
            <person name="Yang L."/>
            <person name="Pan H."/>
            <person name="Jiang H."/>
            <person name="Wei Q."/>
            <person name="Fang M."/>
            <person name="Yu H."/>
            <person name="Zhu C."/>
            <person name="Cai Y."/>
            <person name="He Y."/>
            <person name="Gan X."/>
            <person name="Zeng H."/>
            <person name="Yu D."/>
            <person name="Zhu Y."/>
            <person name="Jiang H."/>
            <person name="Qiu Q."/>
            <person name="Yang H."/>
            <person name="Zhang Y.E."/>
            <person name="Wang W."/>
            <person name="Zhu M."/>
            <person name="He S."/>
            <person name="Zhang G."/>
        </authorList>
    </citation>
    <scope>NUCLEOTIDE SEQUENCE</scope>
    <source>
        <strain evidence="10">Allg_001</strain>
    </source>
</reference>
<dbReference type="PROSITE" id="PS50102">
    <property type="entry name" value="RRM"/>
    <property type="match status" value="2"/>
</dbReference>
<feature type="compositionally biased region" description="Polar residues" evidence="7">
    <location>
        <begin position="1559"/>
        <end position="1569"/>
    </location>
</feature>
<feature type="compositionally biased region" description="Basic and acidic residues" evidence="7">
    <location>
        <begin position="978"/>
        <end position="997"/>
    </location>
</feature>
<proteinExistence type="predicted"/>
<keyword evidence="4" id="KW-0862">Zinc</keyword>
<keyword evidence="11" id="KW-1185">Reference proteome</keyword>
<evidence type="ECO:0000256" key="6">
    <source>
        <dbReference type="PROSITE-ProRule" id="PRU00176"/>
    </source>
</evidence>
<gene>
    <name evidence="10" type="primary">Matr3_0</name>
    <name evidence="10" type="ORF">GTO95_0012578</name>
</gene>
<sequence length="1739" mass="184427">MMQSLAPAILAELAKKKVVSSSSSRSNVAGTKSSKTLSSPFAKKSEAAGKYSSISMAKSGSSAKHGSSVAKSGSLSAGKSSSSSSKGPAASSNKEGEVTPKTVKVKKKSALPASTVIRLKDLPFGVSQLEILEAMKPYGKVTSAVVSKDSEQATVVMEKEEEAKAFVETIKRAPFFIQGKSVRIFLEKSEAVVKETKKLSNTKKKEMPKTSTQTKVPAVKKADVLIYCTGNPPVKAKDKKKCVIQISGLPESDYTEEEITKLAVPFGFTSELIISPSHGKAFMELPDVESGEAMVNTYKSTPVKIKESELTITLIKRPVDLQCSEVQFREVLGLDKSADAAGLSERLVIVSNVPRSTRAAKEVQDLVKKFGTWKHCVVVNNKITFEMQTAASAKAVYQWFTKFPCIIQNNPLTFSLSAKVPVKEEVKKEKKEKPELKSTKGGGKPTQAVKKAAAGTKPSASATARAKTAVQAKAQTNTVTSTATAKPAASTTTSNTAPTPRHSASLAAGPAVPTAGPSTPAAAEPVVRVESTASALPAAVAEACSVPGSSRQPSAIKTQPVASASQPFDTAKPAEATGLKAGSEEPTASQGGAEDKLCASSATEGQHDQPKAGGPATEDESSPATGKARKEATSIEDVSAQAASCGETEKGPSILNEASTAMEGTEFFPALVVNSTGQTMHHTNSGKSELVGASAAPTCQASSDPFFSSNTATLNEGDARPSSTVKTELPPPVDCLSLAEQTVSVKEPADSSFPVDSGGHKPALTVSTRNGQSAESEDSSVPAKTAAETVLSTMKVMAADPKAAKAEDHRQTKDSVTLESGALVGSAAPGVPEQRTVQTPKQAKSPSSLTPVRKEEGAFEFPQDEDTKCLEFPPVTEEILRALEAAVHECRMRSSMRRGGGGVSSEQLSHRESDTKAAQSKGSSRPGARRGDPGSDWEPRSQEDEPPGDRPGAAARKAGSAKGHRGLQAGSPSSGAKRGRELEDQDRRSSSHEESKRKSYSSGKSTRSSRSSTKSRHNKPTEEWVEDSSPFTEETVGMFPFDLDEFVTVDEVGDEGEGEPRKEQEPDPELPVEEGVLPRRHSPPAPEPPGKRRRPGSADAKQKKLAPKTHKLQKKSPKVSAAKAKLQKKGVKAGGCKVQAKGTAVPPAPVEEAPQPADRAAEPDSQQEDSASPLGKGEEVEKEPQTETQSFPTADSPHEPATQPSAPATAGESTAKDKPQKCKEAAKELQKAAAAAAAAEDKAQDVSAVTAAEGEVKKTAAATARQPGESLEPAAAGEAGQGAPEPETGASPEEDSSEVAAVVRKAPAVVTLDEVSEEEEDYPEDDEEERLQRGLVGVCDPEALVTVDEIGGEEDPFLHAVRDLQTLVTLDEIVEEEGSGSPNPESFPFGLEDESEDAFLPEQILVTLDETKGDDEEAAEENEKSLEPMEELKPLSPGPPAETSKQVEEWLCEEEEELPELSFVTVDEVVEEEEETEKRQPSEELPCPLQKGAGRPKKRRRQAAATLVRKPGRGGQQASWTAAEVKEEEPETQAEADVNPVDAAPSPSVPQDPAFDATGSLSLRDSLQEPSPGAVKQEPEPSRETEHEASRTPQLRTGPSELPASAELSKVKLEPSDPTYLVDSKADRSLVVKQEPPDTRVKEESKLRRDTVALEEPQPKKPRSAFPLSSNFKMPPFNPQSPIGLEFVVPKTGFFCKLCSLFYGSEEAAKKMHCSSLKHYQNMEKFLSKLKAQQADDTT</sequence>
<evidence type="ECO:0000313" key="10">
    <source>
        <dbReference type="EMBL" id="MBN3320380.1"/>
    </source>
</evidence>
<feature type="compositionally biased region" description="Basic and acidic residues" evidence="7">
    <location>
        <begin position="1577"/>
        <end position="1590"/>
    </location>
</feature>
<feature type="compositionally biased region" description="Low complexity" evidence="7">
    <location>
        <begin position="1272"/>
        <end position="1290"/>
    </location>
</feature>
<feature type="compositionally biased region" description="Basic and acidic residues" evidence="7">
    <location>
        <begin position="1214"/>
        <end position="1230"/>
    </location>
</feature>
<feature type="compositionally biased region" description="Low complexity" evidence="7">
    <location>
        <begin position="478"/>
        <end position="500"/>
    </location>
</feature>
<feature type="region of interest" description="Disordered" evidence="7">
    <location>
        <begin position="705"/>
        <end position="731"/>
    </location>
</feature>
<feature type="compositionally biased region" description="Basic residues" evidence="7">
    <location>
        <begin position="1103"/>
        <end position="1117"/>
    </location>
</feature>
<feature type="compositionally biased region" description="Low complexity" evidence="7">
    <location>
        <begin position="1299"/>
        <end position="1310"/>
    </location>
</feature>
<feature type="domain" description="RRM" evidence="8">
    <location>
        <begin position="115"/>
        <end position="189"/>
    </location>
</feature>
<feature type="compositionally biased region" description="Low complexity" evidence="7">
    <location>
        <begin position="52"/>
        <end position="93"/>
    </location>
</feature>
<feature type="compositionally biased region" description="Basic and acidic residues" evidence="7">
    <location>
        <begin position="1176"/>
        <end position="1185"/>
    </location>
</feature>
<feature type="compositionally biased region" description="Low complexity" evidence="7">
    <location>
        <begin position="19"/>
        <end position="28"/>
    </location>
</feature>
<dbReference type="InterPro" id="IPR003604">
    <property type="entry name" value="Matrin/U1-like-C_Znf_C2H2"/>
</dbReference>
<evidence type="ECO:0000256" key="4">
    <source>
        <dbReference type="ARBA" id="ARBA00022833"/>
    </source>
</evidence>
<evidence type="ECO:0000256" key="7">
    <source>
        <dbReference type="SAM" id="MobiDB-lite"/>
    </source>
</evidence>
<feature type="compositionally biased region" description="Polar residues" evidence="7">
    <location>
        <begin position="835"/>
        <end position="850"/>
    </location>
</feature>
<feature type="domain" description="RRM" evidence="8">
    <location>
        <begin position="242"/>
        <end position="317"/>
    </location>
</feature>
<keyword evidence="2" id="KW-0479">Metal-binding</keyword>
<dbReference type="InterPro" id="IPR000504">
    <property type="entry name" value="RRM_dom"/>
</dbReference>
<dbReference type="Proteomes" id="UP000736164">
    <property type="component" value="Unassembled WGS sequence"/>
</dbReference>
<dbReference type="Gene3D" id="3.30.70.330">
    <property type="match status" value="3"/>
</dbReference>
<feature type="region of interest" description="Disordered" evidence="7">
    <location>
        <begin position="15"/>
        <end position="105"/>
    </location>
</feature>
<keyword evidence="6" id="KW-0694">RNA-binding</keyword>
<feature type="region of interest" description="Disordered" evidence="7">
    <location>
        <begin position="802"/>
        <end position="865"/>
    </location>
</feature>
<dbReference type="PANTHER" id="PTHR15491">
    <property type="match status" value="1"/>
</dbReference>
<feature type="compositionally biased region" description="Polar residues" evidence="7">
    <location>
        <begin position="705"/>
        <end position="714"/>
    </location>
</feature>
<dbReference type="GO" id="GO:0003723">
    <property type="term" value="F:RNA binding"/>
    <property type="evidence" value="ECO:0007669"/>
    <property type="project" value="UniProtKB-UniRule"/>
</dbReference>
<feature type="region of interest" description="Disordered" evidence="7">
    <location>
        <begin position="424"/>
        <end position="526"/>
    </location>
</feature>
<feature type="compositionally biased region" description="Basic and acidic residues" evidence="7">
    <location>
        <begin position="929"/>
        <end position="943"/>
    </location>
</feature>
<dbReference type="SMART" id="SM00360">
    <property type="entry name" value="RRM"/>
    <property type="match status" value="3"/>
</dbReference>
<keyword evidence="5" id="KW-0539">Nucleus</keyword>
<feature type="region of interest" description="Disordered" evidence="7">
    <location>
        <begin position="1409"/>
        <end position="1673"/>
    </location>
</feature>
<evidence type="ECO:0000259" key="8">
    <source>
        <dbReference type="PROSITE" id="PS50102"/>
    </source>
</evidence>